<dbReference type="PANTHER" id="PTHR44051">
    <property type="entry name" value="GLUTATHIONE S-TRANSFERASE-RELATED"/>
    <property type="match status" value="1"/>
</dbReference>
<dbReference type="PANTHER" id="PTHR44051:SF8">
    <property type="entry name" value="GLUTATHIONE S-TRANSFERASE GSTA"/>
    <property type="match status" value="1"/>
</dbReference>
<evidence type="ECO:0000256" key="2">
    <source>
        <dbReference type="RuleBase" id="RU003494"/>
    </source>
</evidence>
<proteinExistence type="inferred from homology"/>
<keyword evidence="6" id="KW-0808">Transferase</keyword>
<dbReference type="EMBL" id="KZ819662">
    <property type="protein sequence ID" value="PWN30907.1"/>
    <property type="molecule type" value="Genomic_DNA"/>
</dbReference>
<dbReference type="InterPro" id="IPR004046">
    <property type="entry name" value="GST_C"/>
</dbReference>
<comment type="similarity">
    <text evidence="1 2">Belongs to the GST superfamily.</text>
</comment>
<dbReference type="SFLD" id="SFLDG00358">
    <property type="entry name" value="Main_(cytGST)"/>
    <property type="match status" value="1"/>
</dbReference>
<keyword evidence="7" id="KW-1185">Reference proteome</keyword>
<feature type="compositionally biased region" description="Basic and acidic residues" evidence="3">
    <location>
        <begin position="256"/>
        <end position="266"/>
    </location>
</feature>
<dbReference type="SUPFAM" id="SSF52833">
    <property type="entry name" value="Thioredoxin-like"/>
    <property type="match status" value="1"/>
</dbReference>
<accession>A0A316V023</accession>
<gene>
    <name evidence="6" type="ORF">BDZ90DRAFT_229898</name>
</gene>
<evidence type="ECO:0000256" key="1">
    <source>
        <dbReference type="ARBA" id="ARBA00007409"/>
    </source>
</evidence>
<organism evidence="6 7">
    <name type="scientific">Jaminaea rosea</name>
    <dbReference type="NCBI Taxonomy" id="1569628"/>
    <lineage>
        <taxon>Eukaryota</taxon>
        <taxon>Fungi</taxon>
        <taxon>Dikarya</taxon>
        <taxon>Basidiomycota</taxon>
        <taxon>Ustilaginomycotina</taxon>
        <taxon>Exobasidiomycetes</taxon>
        <taxon>Microstromatales</taxon>
        <taxon>Microstromatales incertae sedis</taxon>
        <taxon>Jaminaea</taxon>
    </lineage>
</organism>
<dbReference type="InterPro" id="IPR010987">
    <property type="entry name" value="Glutathione-S-Trfase_C-like"/>
</dbReference>
<dbReference type="Proteomes" id="UP000245884">
    <property type="component" value="Unassembled WGS sequence"/>
</dbReference>
<dbReference type="CDD" id="cd03048">
    <property type="entry name" value="GST_N_Ure2p_like"/>
    <property type="match status" value="1"/>
</dbReference>
<dbReference type="AlphaFoldDB" id="A0A316V023"/>
<dbReference type="SFLD" id="SFLDS00019">
    <property type="entry name" value="Glutathione_Transferase_(cytos"/>
    <property type="match status" value="1"/>
</dbReference>
<dbReference type="Pfam" id="PF00043">
    <property type="entry name" value="GST_C"/>
    <property type="match status" value="1"/>
</dbReference>
<dbReference type="PROSITE" id="PS50405">
    <property type="entry name" value="GST_CTER"/>
    <property type="match status" value="1"/>
</dbReference>
<dbReference type="InterPro" id="IPR036282">
    <property type="entry name" value="Glutathione-S-Trfase_C_sf"/>
</dbReference>
<dbReference type="GO" id="GO:0016740">
    <property type="term" value="F:transferase activity"/>
    <property type="evidence" value="ECO:0007669"/>
    <property type="project" value="UniProtKB-KW"/>
</dbReference>
<dbReference type="PROSITE" id="PS50404">
    <property type="entry name" value="GST_NTER"/>
    <property type="match status" value="1"/>
</dbReference>
<dbReference type="OrthoDB" id="422574at2759"/>
<evidence type="ECO:0000256" key="3">
    <source>
        <dbReference type="SAM" id="MobiDB-lite"/>
    </source>
</evidence>
<feature type="domain" description="GST N-terminal" evidence="4">
    <location>
        <begin position="1"/>
        <end position="91"/>
    </location>
</feature>
<reference evidence="6 7" key="1">
    <citation type="journal article" date="2018" name="Mol. Biol. Evol.">
        <title>Broad Genomic Sampling Reveals a Smut Pathogenic Ancestry of the Fungal Clade Ustilaginomycotina.</title>
        <authorList>
            <person name="Kijpornyongpan T."/>
            <person name="Mondo S.J."/>
            <person name="Barry K."/>
            <person name="Sandor L."/>
            <person name="Lee J."/>
            <person name="Lipzen A."/>
            <person name="Pangilinan J."/>
            <person name="LaButti K."/>
            <person name="Hainaut M."/>
            <person name="Henrissat B."/>
            <person name="Grigoriev I.V."/>
            <person name="Spatafora J.W."/>
            <person name="Aime M.C."/>
        </authorList>
    </citation>
    <scope>NUCLEOTIDE SEQUENCE [LARGE SCALE GENOMIC DNA]</scope>
    <source>
        <strain evidence="6 7">MCA 5214</strain>
    </source>
</reference>
<feature type="region of interest" description="Disordered" evidence="3">
    <location>
        <begin position="234"/>
        <end position="266"/>
    </location>
</feature>
<dbReference type="GeneID" id="37027088"/>
<protein>
    <submittedName>
        <fullName evidence="6">Putative theta class glutathione s-transferase</fullName>
    </submittedName>
</protein>
<dbReference type="RefSeq" id="XP_025365519.1">
    <property type="nucleotide sequence ID" value="XM_025505265.1"/>
</dbReference>
<dbReference type="SUPFAM" id="SSF47616">
    <property type="entry name" value="GST C-terminal domain-like"/>
    <property type="match status" value="1"/>
</dbReference>
<sequence>MQPLKLYSAPTPNGQKVHTFLEELKAVYGDKFQYEYHAVSLKENQQKEKWFLDINPNGRIPALQDPNRDNFNVFETAAILLYLEKHYDPEHKFSWPSSNPKADDYRNEVLQLMFFVHGGVGPMQGQANHFYRYAPEKIQYGIDRYQNETIRLYSVLDKVLEGRDWLVGDGKGQFSLADINAYPWVQWHKWAGVKDLPSNVAAWVKRNLDRPATKKGMYLPDGKHELLDKILDPNFDGEDEETKAHAKESSAWVMKGMKEDAEKNKK</sequence>
<evidence type="ECO:0000313" key="6">
    <source>
        <dbReference type="EMBL" id="PWN30907.1"/>
    </source>
</evidence>
<dbReference type="InterPro" id="IPR004045">
    <property type="entry name" value="Glutathione_S-Trfase_N"/>
</dbReference>
<evidence type="ECO:0000259" key="4">
    <source>
        <dbReference type="PROSITE" id="PS50404"/>
    </source>
</evidence>
<dbReference type="InterPro" id="IPR036249">
    <property type="entry name" value="Thioredoxin-like_sf"/>
</dbReference>
<dbReference type="Gene3D" id="1.20.1050.10">
    <property type="match status" value="1"/>
</dbReference>
<evidence type="ECO:0000313" key="7">
    <source>
        <dbReference type="Proteomes" id="UP000245884"/>
    </source>
</evidence>
<name>A0A316V023_9BASI</name>
<dbReference type="InterPro" id="IPR040079">
    <property type="entry name" value="Glutathione_S-Trfase"/>
</dbReference>
<dbReference type="Pfam" id="PF02798">
    <property type="entry name" value="GST_N"/>
    <property type="match status" value="1"/>
</dbReference>
<dbReference type="Gene3D" id="3.40.30.10">
    <property type="entry name" value="Glutaredoxin"/>
    <property type="match status" value="1"/>
</dbReference>
<feature type="domain" description="GST C-terminal" evidence="5">
    <location>
        <begin position="102"/>
        <end position="231"/>
    </location>
</feature>
<dbReference type="SFLD" id="SFLDG01151">
    <property type="entry name" value="Main.2:_Nu-like"/>
    <property type="match status" value="1"/>
</dbReference>
<dbReference type="STRING" id="1569628.A0A316V023"/>
<evidence type="ECO:0000259" key="5">
    <source>
        <dbReference type="PROSITE" id="PS50405"/>
    </source>
</evidence>